<dbReference type="Proteomes" id="UP001057402">
    <property type="component" value="Chromosome 4"/>
</dbReference>
<gene>
    <name evidence="1" type="ORF">MLD38_013917</name>
</gene>
<evidence type="ECO:0000313" key="1">
    <source>
        <dbReference type="EMBL" id="KAI4376126.1"/>
    </source>
</evidence>
<protein>
    <submittedName>
        <fullName evidence="1">Uncharacterized protein</fullName>
    </submittedName>
</protein>
<organism evidence="1 2">
    <name type="scientific">Melastoma candidum</name>
    <dbReference type="NCBI Taxonomy" id="119954"/>
    <lineage>
        <taxon>Eukaryota</taxon>
        <taxon>Viridiplantae</taxon>
        <taxon>Streptophyta</taxon>
        <taxon>Embryophyta</taxon>
        <taxon>Tracheophyta</taxon>
        <taxon>Spermatophyta</taxon>
        <taxon>Magnoliopsida</taxon>
        <taxon>eudicotyledons</taxon>
        <taxon>Gunneridae</taxon>
        <taxon>Pentapetalae</taxon>
        <taxon>rosids</taxon>
        <taxon>malvids</taxon>
        <taxon>Myrtales</taxon>
        <taxon>Melastomataceae</taxon>
        <taxon>Melastomatoideae</taxon>
        <taxon>Melastomateae</taxon>
        <taxon>Melastoma</taxon>
    </lineage>
</organism>
<comment type="caution">
    <text evidence="1">The sequence shown here is derived from an EMBL/GenBank/DDBJ whole genome shotgun (WGS) entry which is preliminary data.</text>
</comment>
<dbReference type="EMBL" id="CM042883">
    <property type="protein sequence ID" value="KAI4376126.1"/>
    <property type="molecule type" value="Genomic_DNA"/>
</dbReference>
<name>A0ACB9RAH6_9MYRT</name>
<sequence length="89" mass="9873">MHYYAPDFDGVVVGTEDVLITPSTCDRIGSGDAVVAGILRKLITHSEMYTNQDYFGRQPQLRFAIAAGVLHNGPLVQLEESTRKVRPRI</sequence>
<accession>A0ACB9RAH6</accession>
<keyword evidence="2" id="KW-1185">Reference proteome</keyword>
<evidence type="ECO:0000313" key="2">
    <source>
        <dbReference type="Proteomes" id="UP001057402"/>
    </source>
</evidence>
<reference evidence="2" key="1">
    <citation type="journal article" date="2023" name="Front. Plant Sci.">
        <title>Chromosomal-level genome assembly of Melastoma candidum provides insights into trichome evolution.</title>
        <authorList>
            <person name="Zhong Y."/>
            <person name="Wu W."/>
            <person name="Sun C."/>
            <person name="Zou P."/>
            <person name="Liu Y."/>
            <person name="Dai S."/>
            <person name="Zhou R."/>
        </authorList>
    </citation>
    <scope>NUCLEOTIDE SEQUENCE [LARGE SCALE GENOMIC DNA]</scope>
</reference>
<proteinExistence type="predicted"/>